<dbReference type="SUPFAM" id="SSF55781">
    <property type="entry name" value="GAF domain-like"/>
    <property type="match status" value="1"/>
</dbReference>
<evidence type="ECO:0000256" key="1">
    <source>
        <dbReference type="ARBA" id="ARBA00023015"/>
    </source>
</evidence>
<evidence type="ECO:0000313" key="6">
    <source>
        <dbReference type="EMBL" id="GIF56804.1"/>
    </source>
</evidence>
<keyword evidence="3" id="KW-0804">Transcription</keyword>
<feature type="domain" description="HTH iclR-type" evidence="4">
    <location>
        <begin position="23"/>
        <end position="84"/>
    </location>
</feature>
<dbReference type="Gene3D" id="1.10.10.10">
    <property type="entry name" value="Winged helix-like DNA-binding domain superfamily/Winged helix DNA-binding domain"/>
    <property type="match status" value="1"/>
</dbReference>
<evidence type="ECO:0000313" key="7">
    <source>
        <dbReference type="Proteomes" id="UP000624325"/>
    </source>
</evidence>
<dbReference type="Pfam" id="PF01614">
    <property type="entry name" value="IclR_C"/>
    <property type="match status" value="1"/>
</dbReference>
<evidence type="ECO:0000256" key="3">
    <source>
        <dbReference type="ARBA" id="ARBA00023163"/>
    </source>
</evidence>
<dbReference type="InterPro" id="IPR036388">
    <property type="entry name" value="WH-like_DNA-bd_sf"/>
</dbReference>
<keyword evidence="2" id="KW-0238">DNA-binding</keyword>
<dbReference type="InterPro" id="IPR005471">
    <property type="entry name" value="Tscrpt_reg_IclR_N"/>
</dbReference>
<gene>
    <name evidence="6" type="ORF">Air01nite_28990</name>
</gene>
<dbReference type="InterPro" id="IPR036390">
    <property type="entry name" value="WH_DNA-bd_sf"/>
</dbReference>
<dbReference type="SMART" id="SM00346">
    <property type="entry name" value="HTH_ICLR"/>
    <property type="match status" value="1"/>
</dbReference>
<keyword evidence="1" id="KW-0805">Transcription regulation</keyword>
<accession>A0ABQ4C223</accession>
<organism evidence="6 7">
    <name type="scientific">Asanoa iriomotensis</name>
    <dbReference type="NCBI Taxonomy" id="234613"/>
    <lineage>
        <taxon>Bacteria</taxon>
        <taxon>Bacillati</taxon>
        <taxon>Actinomycetota</taxon>
        <taxon>Actinomycetes</taxon>
        <taxon>Micromonosporales</taxon>
        <taxon>Micromonosporaceae</taxon>
        <taxon>Asanoa</taxon>
    </lineage>
</organism>
<dbReference type="PANTHER" id="PTHR30136">
    <property type="entry name" value="HELIX-TURN-HELIX TRANSCRIPTIONAL REGULATOR, ICLR FAMILY"/>
    <property type="match status" value="1"/>
</dbReference>
<dbReference type="InterPro" id="IPR014757">
    <property type="entry name" value="Tscrpt_reg_IclR_C"/>
</dbReference>
<dbReference type="Pfam" id="PF09339">
    <property type="entry name" value="HTH_IclR"/>
    <property type="match status" value="1"/>
</dbReference>
<dbReference type="CDD" id="cd00090">
    <property type="entry name" value="HTH_ARSR"/>
    <property type="match status" value="1"/>
</dbReference>
<evidence type="ECO:0000259" key="5">
    <source>
        <dbReference type="PROSITE" id="PS51078"/>
    </source>
</evidence>
<reference evidence="6 7" key="1">
    <citation type="submission" date="2021-01" db="EMBL/GenBank/DDBJ databases">
        <title>Whole genome shotgun sequence of Asanoa iriomotensis NBRC 100142.</title>
        <authorList>
            <person name="Komaki H."/>
            <person name="Tamura T."/>
        </authorList>
    </citation>
    <scope>NUCLEOTIDE SEQUENCE [LARGE SCALE GENOMIC DNA]</scope>
    <source>
        <strain evidence="6 7">NBRC 100142</strain>
    </source>
</reference>
<protein>
    <submittedName>
        <fullName evidence="6">IclR family transcriptional regulator</fullName>
    </submittedName>
</protein>
<proteinExistence type="predicted"/>
<dbReference type="InterPro" id="IPR029016">
    <property type="entry name" value="GAF-like_dom_sf"/>
</dbReference>
<dbReference type="PROSITE" id="PS51077">
    <property type="entry name" value="HTH_ICLR"/>
    <property type="match status" value="1"/>
</dbReference>
<feature type="domain" description="IclR-ED" evidence="5">
    <location>
        <begin position="78"/>
        <end position="263"/>
    </location>
</feature>
<dbReference type="PANTHER" id="PTHR30136:SF39">
    <property type="entry name" value="TRANSCRIPTIONAL REGULATORY PROTEIN"/>
    <property type="match status" value="1"/>
</dbReference>
<dbReference type="SUPFAM" id="SSF46785">
    <property type="entry name" value="Winged helix' DNA-binding domain"/>
    <property type="match status" value="1"/>
</dbReference>
<dbReference type="InterPro" id="IPR011991">
    <property type="entry name" value="ArsR-like_HTH"/>
</dbReference>
<sequence>MKLEFYDVELPRESIVVNQQTGTQAVDRAAELLTHVVEAAGPRTFTSLVEETGLAKSTVSRLLQALERHRLVQRDRSGVFRPGAVFAVYAARQGVGSDLVELSTPTLQRIGARTGETVNLAVPRGDAVVQVAQVDSVHLLGTTNWVGLSVPAHCSALGKVFYAFRTLPLPTGTLERRTPSTITSRTELERDLATVVRRGYAVAREELEPGLVAVASPVRARDGSVVAAISVSGPTARITDRRAEQIGTLLATEAASLSSILGHTARTEGAA</sequence>
<dbReference type="RefSeq" id="WP_203702737.1">
    <property type="nucleotide sequence ID" value="NZ_BAAALU010000004.1"/>
</dbReference>
<dbReference type="InterPro" id="IPR050707">
    <property type="entry name" value="HTH_MetabolicPath_Reg"/>
</dbReference>
<dbReference type="PROSITE" id="PS51078">
    <property type="entry name" value="ICLR_ED"/>
    <property type="match status" value="1"/>
</dbReference>
<dbReference type="EMBL" id="BONC01000017">
    <property type="protein sequence ID" value="GIF56804.1"/>
    <property type="molecule type" value="Genomic_DNA"/>
</dbReference>
<evidence type="ECO:0000256" key="2">
    <source>
        <dbReference type="ARBA" id="ARBA00023125"/>
    </source>
</evidence>
<evidence type="ECO:0000259" key="4">
    <source>
        <dbReference type="PROSITE" id="PS51077"/>
    </source>
</evidence>
<keyword evidence="7" id="KW-1185">Reference proteome</keyword>
<comment type="caution">
    <text evidence="6">The sequence shown here is derived from an EMBL/GenBank/DDBJ whole genome shotgun (WGS) entry which is preliminary data.</text>
</comment>
<dbReference type="Proteomes" id="UP000624325">
    <property type="component" value="Unassembled WGS sequence"/>
</dbReference>
<name>A0ABQ4C223_9ACTN</name>
<dbReference type="Gene3D" id="3.30.450.40">
    <property type="match status" value="1"/>
</dbReference>